<dbReference type="InterPro" id="IPR011006">
    <property type="entry name" value="CheY-like_superfamily"/>
</dbReference>
<dbReference type="PROSITE" id="PS50110">
    <property type="entry name" value="RESPONSE_REGULATORY"/>
    <property type="match status" value="1"/>
</dbReference>
<dbReference type="GO" id="GO:0003677">
    <property type="term" value="F:DNA binding"/>
    <property type="evidence" value="ECO:0007669"/>
    <property type="project" value="UniProtKB-KW"/>
</dbReference>
<gene>
    <name evidence="5" type="ORF">BCUN_1846</name>
</gene>
<dbReference type="EMBL" id="JGYV01000014">
    <property type="protein sequence ID" value="KFI61941.1"/>
    <property type="molecule type" value="Genomic_DNA"/>
</dbReference>
<dbReference type="RefSeq" id="WP_152598123.1">
    <property type="nucleotide sequence ID" value="NZ_JGYV01000014.1"/>
</dbReference>
<dbReference type="SUPFAM" id="SSF52172">
    <property type="entry name" value="CheY-like"/>
    <property type="match status" value="1"/>
</dbReference>
<keyword evidence="1" id="KW-0238">DNA-binding</keyword>
<dbReference type="InterPro" id="IPR001789">
    <property type="entry name" value="Sig_transdc_resp-reg_receiver"/>
</dbReference>
<dbReference type="InterPro" id="IPR016032">
    <property type="entry name" value="Sig_transdc_resp-reg_C-effctor"/>
</dbReference>
<dbReference type="InterPro" id="IPR000792">
    <property type="entry name" value="Tscrpt_reg_LuxR_C"/>
</dbReference>
<name>A0A087AT41_9BIFI</name>
<feature type="domain" description="HTH luxR-type" evidence="3">
    <location>
        <begin position="148"/>
        <end position="213"/>
    </location>
</feature>
<feature type="domain" description="Response regulatory" evidence="4">
    <location>
        <begin position="5"/>
        <end position="122"/>
    </location>
</feature>
<dbReference type="SMART" id="SM00421">
    <property type="entry name" value="HTH_LUXR"/>
    <property type="match status" value="1"/>
</dbReference>
<comment type="caution">
    <text evidence="5">The sequence shown here is derived from an EMBL/GenBank/DDBJ whole genome shotgun (WGS) entry which is preliminary data.</text>
</comment>
<dbReference type="STRING" id="1688.BCUN_1846"/>
<dbReference type="PANTHER" id="PTHR43214">
    <property type="entry name" value="TWO-COMPONENT RESPONSE REGULATOR"/>
    <property type="match status" value="1"/>
</dbReference>
<accession>A0A087AT41</accession>
<dbReference type="GO" id="GO:0006355">
    <property type="term" value="P:regulation of DNA-templated transcription"/>
    <property type="evidence" value="ECO:0007669"/>
    <property type="project" value="InterPro"/>
</dbReference>
<dbReference type="AlphaFoldDB" id="A0A087AT41"/>
<evidence type="ECO:0000259" key="4">
    <source>
        <dbReference type="PROSITE" id="PS50110"/>
    </source>
</evidence>
<organism evidence="5 6">
    <name type="scientific">Bifidobacterium cuniculi</name>
    <dbReference type="NCBI Taxonomy" id="1688"/>
    <lineage>
        <taxon>Bacteria</taxon>
        <taxon>Bacillati</taxon>
        <taxon>Actinomycetota</taxon>
        <taxon>Actinomycetes</taxon>
        <taxon>Bifidobacteriales</taxon>
        <taxon>Bifidobacteriaceae</taxon>
        <taxon>Bifidobacterium</taxon>
    </lineage>
</organism>
<proteinExistence type="predicted"/>
<sequence length="215" mass="23711">MGNTTIAFLDNDALVLAALRQWMIGCRDCEVLWMETSPSKALHKCLYEDPPQVMVVDMALGTTTGVDFCRTLRASSERMSILGMTANALDWYRNDLAAAGAQGLLSKTSLPKELPRHLPLLKDGRSTDSAIFPDVAGAHAALVDDTSKHSIGAVLTPRESQALRLYGKFGSTQRIAQEMDVTQSTVGVLMHRVMRKLGVHKRDDALRKARRYELL</sequence>
<dbReference type="Gene3D" id="1.10.10.10">
    <property type="entry name" value="Winged helix-like DNA-binding domain superfamily/Winged helix DNA-binding domain"/>
    <property type="match status" value="1"/>
</dbReference>
<dbReference type="InterPro" id="IPR039420">
    <property type="entry name" value="WalR-like"/>
</dbReference>
<dbReference type="OrthoDB" id="3243323at2"/>
<evidence type="ECO:0000313" key="5">
    <source>
        <dbReference type="EMBL" id="KFI61941.1"/>
    </source>
</evidence>
<dbReference type="GO" id="GO:0000160">
    <property type="term" value="P:phosphorelay signal transduction system"/>
    <property type="evidence" value="ECO:0007669"/>
    <property type="project" value="InterPro"/>
</dbReference>
<protein>
    <submittedName>
        <fullName evidence="5">Two-component response regulator</fullName>
    </submittedName>
</protein>
<dbReference type="SUPFAM" id="SSF46894">
    <property type="entry name" value="C-terminal effector domain of the bipartite response regulators"/>
    <property type="match status" value="1"/>
</dbReference>
<reference evidence="5 6" key="1">
    <citation type="submission" date="2014-03" db="EMBL/GenBank/DDBJ databases">
        <title>Genomics of Bifidobacteria.</title>
        <authorList>
            <person name="Ventura M."/>
            <person name="Milani C."/>
            <person name="Lugli G.A."/>
        </authorList>
    </citation>
    <scope>NUCLEOTIDE SEQUENCE [LARGE SCALE GENOMIC DNA]</scope>
    <source>
        <strain evidence="5 6">LMG 10738</strain>
    </source>
</reference>
<dbReference type="Pfam" id="PF00072">
    <property type="entry name" value="Response_reg"/>
    <property type="match status" value="1"/>
</dbReference>
<evidence type="ECO:0000259" key="3">
    <source>
        <dbReference type="PROSITE" id="PS50043"/>
    </source>
</evidence>
<dbReference type="SMART" id="SM00448">
    <property type="entry name" value="REC"/>
    <property type="match status" value="1"/>
</dbReference>
<dbReference type="Gene3D" id="3.40.50.2300">
    <property type="match status" value="1"/>
</dbReference>
<feature type="modified residue" description="4-aspartylphosphate" evidence="2">
    <location>
        <position position="57"/>
    </location>
</feature>
<dbReference type="PROSITE" id="PS50043">
    <property type="entry name" value="HTH_LUXR_2"/>
    <property type="match status" value="1"/>
</dbReference>
<evidence type="ECO:0000313" key="6">
    <source>
        <dbReference type="Proteomes" id="UP000029067"/>
    </source>
</evidence>
<dbReference type="eggNOG" id="COG2197">
    <property type="taxonomic scope" value="Bacteria"/>
</dbReference>
<dbReference type="Proteomes" id="UP000029067">
    <property type="component" value="Unassembled WGS sequence"/>
</dbReference>
<dbReference type="InterPro" id="IPR036388">
    <property type="entry name" value="WH-like_DNA-bd_sf"/>
</dbReference>
<evidence type="ECO:0000256" key="2">
    <source>
        <dbReference type="PROSITE-ProRule" id="PRU00169"/>
    </source>
</evidence>
<keyword evidence="6" id="KW-1185">Reference proteome</keyword>
<keyword evidence="2" id="KW-0597">Phosphoprotein</keyword>
<dbReference type="Pfam" id="PF00196">
    <property type="entry name" value="GerE"/>
    <property type="match status" value="1"/>
</dbReference>
<dbReference type="CDD" id="cd06170">
    <property type="entry name" value="LuxR_C_like"/>
    <property type="match status" value="1"/>
</dbReference>
<evidence type="ECO:0000256" key="1">
    <source>
        <dbReference type="ARBA" id="ARBA00023125"/>
    </source>
</evidence>